<dbReference type="InParanoid" id="E3J8V4"/>
<evidence type="ECO:0000259" key="3">
    <source>
        <dbReference type="PROSITE" id="PS51462"/>
    </source>
</evidence>
<dbReference type="AlphaFoldDB" id="E3J8V4"/>
<dbReference type="PANTHER" id="PTHR11839">
    <property type="entry name" value="UDP/ADP-SUGAR PYROPHOSPHATASE"/>
    <property type="match status" value="1"/>
</dbReference>
<dbReference type="HOGENOM" id="CLU_062658_5_2_11"/>
<dbReference type="OrthoDB" id="177518at2"/>
<dbReference type="Gene3D" id="3.90.79.10">
    <property type="entry name" value="Nucleoside Triphosphate Pyrophosphohydrolase"/>
    <property type="match status" value="1"/>
</dbReference>
<accession>E3J8V4</accession>
<dbReference type="STRING" id="298654.FraEuI1c_1629"/>
<dbReference type="GO" id="GO:0016787">
    <property type="term" value="F:hydrolase activity"/>
    <property type="evidence" value="ECO:0007669"/>
    <property type="project" value="UniProtKB-KW"/>
</dbReference>
<dbReference type="SUPFAM" id="SSF55811">
    <property type="entry name" value="Nudix"/>
    <property type="match status" value="1"/>
</dbReference>
<proteinExistence type="predicted"/>
<dbReference type="PROSITE" id="PS51462">
    <property type="entry name" value="NUDIX"/>
    <property type="match status" value="1"/>
</dbReference>
<reference evidence="4 5" key="1">
    <citation type="submission" date="2010-10" db="EMBL/GenBank/DDBJ databases">
        <title>Complete sequence of Frankia sp. EuI1c.</title>
        <authorList>
            <consortium name="US DOE Joint Genome Institute"/>
            <person name="Lucas S."/>
            <person name="Copeland A."/>
            <person name="Lapidus A."/>
            <person name="Cheng J.-F."/>
            <person name="Bruce D."/>
            <person name="Goodwin L."/>
            <person name="Pitluck S."/>
            <person name="Chertkov O."/>
            <person name="Detter J.C."/>
            <person name="Han C."/>
            <person name="Tapia R."/>
            <person name="Land M."/>
            <person name="Hauser L."/>
            <person name="Jeffries C."/>
            <person name="Kyrpides N."/>
            <person name="Ivanova N."/>
            <person name="Mikhailova N."/>
            <person name="Beauchemin N."/>
            <person name="Sen A."/>
            <person name="Sur S.A."/>
            <person name="Gtari M."/>
            <person name="Wall L."/>
            <person name="Tisa L."/>
            <person name="Woyke T."/>
        </authorList>
    </citation>
    <scope>NUCLEOTIDE SEQUENCE [LARGE SCALE GENOMIC DNA]</scope>
    <source>
        <strain evidence="5">DSM 45817 / CECT 9037 / EuI1c</strain>
    </source>
</reference>
<comment type="cofactor">
    <cofactor evidence="1">
        <name>Mg(2+)</name>
        <dbReference type="ChEBI" id="CHEBI:18420"/>
    </cofactor>
</comment>
<evidence type="ECO:0000313" key="4">
    <source>
        <dbReference type="EMBL" id="ADP79687.1"/>
    </source>
</evidence>
<sequence>MTIEIRGSRVVYENRWMRVREDAIVRADGSSGSYGVVEKPDFALVVPIDVDGLWLVEQYRYPVGGRFWEFPQGSWEDRPDVDPRELAAAELREETGLRAGRLDHVGRLFAAYGYSTQGCQVWVASELSAGPRELLVEEQDLVARHVGFDEWAELLASGTIQDVNTLAAWALLCARPPEGLALPDTARLGGSGDIRR</sequence>
<gene>
    <name evidence="4" type="ordered locus">FraEuI1c_1629</name>
</gene>
<dbReference type="Proteomes" id="UP000002484">
    <property type="component" value="Chromosome"/>
</dbReference>
<dbReference type="InterPro" id="IPR000086">
    <property type="entry name" value="NUDIX_hydrolase_dom"/>
</dbReference>
<dbReference type="KEGG" id="fri:FraEuI1c_1629"/>
<evidence type="ECO:0000256" key="2">
    <source>
        <dbReference type="ARBA" id="ARBA00022801"/>
    </source>
</evidence>
<dbReference type="RefSeq" id="WP_013422806.1">
    <property type="nucleotide sequence ID" value="NC_014666.1"/>
</dbReference>
<dbReference type="PANTHER" id="PTHR11839:SF18">
    <property type="entry name" value="NUDIX HYDROLASE DOMAIN-CONTAINING PROTEIN"/>
    <property type="match status" value="1"/>
</dbReference>
<protein>
    <submittedName>
        <fullName evidence="4">NUDIX hydrolase</fullName>
    </submittedName>
</protein>
<dbReference type="Pfam" id="PF00293">
    <property type="entry name" value="NUDIX"/>
    <property type="match status" value="1"/>
</dbReference>
<evidence type="ECO:0000313" key="5">
    <source>
        <dbReference type="Proteomes" id="UP000002484"/>
    </source>
</evidence>
<dbReference type="GO" id="GO:0006753">
    <property type="term" value="P:nucleoside phosphate metabolic process"/>
    <property type="evidence" value="ECO:0007669"/>
    <property type="project" value="TreeGrafter"/>
</dbReference>
<keyword evidence="5" id="KW-1185">Reference proteome</keyword>
<dbReference type="GO" id="GO:0005829">
    <property type="term" value="C:cytosol"/>
    <property type="evidence" value="ECO:0007669"/>
    <property type="project" value="TreeGrafter"/>
</dbReference>
<evidence type="ECO:0000256" key="1">
    <source>
        <dbReference type="ARBA" id="ARBA00001946"/>
    </source>
</evidence>
<dbReference type="GO" id="GO:0019693">
    <property type="term" value="P:ribose phosphate metabolic process"/>
    <property type="evidence" value="ECO:0007669"/>
    <property type="project" value="TreeGrafter"/>
</dbReference>
<dbReference type="eggNOG" id="COG0494">
    <property type="taxonomic scope" value="Bacteria"/>
</dbReference>
<organism evidence="4 5">
    <name type="scientific">Pseudofrankia inefficax (strain DSM 45817 / CECT 9037 / DDB 130130 / EuI1c)</name>
    <name type="common">Frankia inefficax</name>
    <dbReference type="NCBI Taxonomy" id="298654"/>
    <lineage>
        <taxon>Bacteria</taxon>
        <taxon>Bacillati</taxon>
        <taxon>Actinomycetota</taxon>
        <taxon>Actinomycetes</taxon>
        <taxon>Frankiales</taxon>
        <taxon>Frankiaceae</taxon>
        <taxon>Pseudofrankia</taxon>
    </lineage>
</organism>
<dbReference type="CDD" id="cd24161">
    <property type="entry name" value="NUDIX_ADPRase_Ndx2"/>
    <property type="match status" value="1"/>
</dbReference>
<dbReference type="InterPro" id="IPR015797">
    <property type="entry name" value="NUDIX_hydrolase-like_dom_sf"/>
</dbReference>
<feature type="domain" description="Nudix hydrolase" evidence="3">
    <location>
        <begin position="38"/>
        <end position="168"/>
    </location>
</feature>
<keyword evidence="2 4" id="KW-0378">Hydrolase</keyword>
<name>E3J8V4_PSEI1</name>
<dbReference type="EMBL" id="CP002299">
    <property type="protein sequence ID" value="ADP79687.1"/>
    <property type="molecule type" value="Genomic_DNA"/>
</dbReference>